<proteinExistence type="predicted"/>
<gene>
    <name evidence="1" type="ORF">CWI37_1261p0010</name>
</gene>
<accession>A0A4Q9KXL5</accession>
<name>A0A4Q9KXL5_9MICR</name>
<dbReference type="VEuPathDB" id="MicrosporidiaDB:CWI37_1261p0010"/>
<dbReference type="Proteomes" id="UP000292362">
    <property type="component" value="Unassembled WGS sequence"/>
</dbReference>
<evidence type="ECO:0000313" key="2">
    <source>
        <dbReference type="Proteomes" id="UP000292362"/>
    </source>
</evidence>
<evidence type="ECO:0000313" key="1">
    <source>
        <dbReference type="EMBL" id="TBT99663.1"/>
    </source>
</evidence>
<dbReference type="EMBL" id="PITJ01001261">
    <property type="protein sequence ID" value="TBT99663.1"/>
    <property type="molecule type" value="Genomic_DNA"/>
</dbReference>
<dbReference type="AlphaFoldDB" id="A0A4Q9KXL5"/>
<organism evidence="1 2">
    <name type="scientific">Hamiltosporidium tvaerminnensis</name>
    <dbReference type="NCBI Taxonomy" id="1176355"/>
    <lineage>
        <taxon>Eukaryota</taxon>
        <taxon>Fungi</taxon>
        <taxon>Fungi incertae sedis</taxon>
        <taxon>Microsporidia</taxon>
        <taxon>Dubosqiidae</taxon>
        <taxon>Hamiltosporidium</taxon>
    </lineage>
</organism>
<reference evidence="1 2" key="1">
    <citation type="submission" date="2017-12" db="EMBL/GenBank/DDBJ databases">
        <authorList>
            <person name="Pombert J.-F."/>
            <person name="Haag K.L."/>
            <person name="Ebert D."/>
        </authorList>
    </citation>
    <scope>NUCLEOTIDE SEQUENCE [LARGE SCALE GENOMIC DNA]</scope>
    <source>
        <strain evidence="1">FI-OER-3-3</strain>
    </source>
</reference>
<protein>
    <submittedName>
        <fullName evidence="1">Uncharacterized protein</fullName>
    </submittedName>
</protein>
<comment type="caution">
    <text evidence="1">The sequence shown here is derived from an EMBL/GenBank/DDBJ whole genome shotgun (WGS) entry which is preliminary data.</text>
</comment>
<sequence length="321" mass="38578">MYIYNILFLFGSAFGANLLYKSQRAYNYRKMYYKNHERIEYYNRTDIQFSENPTFVRLYFENITAKIDETSGEPNINGDEPEKKNKKINERTGIFVDSPEFFDREKKKQTVVSLSKDDIEYTIIKNKCLPQEIFDIIPDIIKYLRGYLPEIYKYAYILKYNIKISFDKLYSQIKDIFETGLLNGDLKKYKETLVIYKIKYKSNDEFFPQIEYEKISKNGVLIIIAEEIPKIEYQIAYFLTIFKHIFTTEHNLYFFISFKYSIVDENSYARLPVRIRNKVLVNVNFYRSWIESLIYQHTVATLLKLVEYPSRDIIIDEYISN</sequence>